<dbReference type="InterPro" id="IPR006016">
    <property type="entry name" value="UspA"/>
</dbReference>
<dbReference type="PANTHER" id="PTHR46268">
    <property type="entry name" value="STRESS RESPONSE PROTEIN NHAX"/>
    <property type="match status" value="1"/>
</dbReference>
<comment type="similarity">
    <text evidence="1">Belongs to the universal stress protein A family.</text>
</comment>
<dbReference type="Proteomes" id="UP000198701">
    <property type="component" value="Unassembled WGS sequence"/>
</dbReference>
<dbReference type="EMBL" id="FNFU01000001">
    <property type="protein sequence ID" value="SDJ88426.1"/>
    <property type="molecule type" value="Genomic_DNA"/>
</dbReference>
<reference evidence="3 4" key="1">
    <citation type="submission" date="2016-10" db="EMBL/GenBank/DDBJ databases">
        <authorList>
            <person name="de Groot N.N."/>
        </authorList>
    </citation>
    <scope>NUCLEOTIDE SEQUENCE [LARGE SCALE GENOMIC DNA]</scope>
    <source>
        <strain evidence="3 4">CGMCC 1.5382</strain>
    </source>
</reference>
<evidence type="ECO:0000313" key="3">
    <source>
        <dbReference type="EMBL" id="SDJ88426.1"/>
    </source>
</evidence>
<dbReference type="SUPFAM" id="SSF52402">
    <property type="entry name" value="Adenine nucleotide alpha hydrolases-like"/>
    <property type="match status" value="1"/>
</dbReference>
<proteinExistence type="inferred from homology"/>
<dbReference type="OrthoDB" id="6174426at2"/>
<organism evidence="3 4">
    <name type="scientific">Cryobacterium psychrotolerans</name>
    <dbReference type="NCBI Taxonomy" id="386301"/>
    <lineage>
        <taxon>Bacteria</taxon>
        <taxon>Bacillati</taxon>
        <taxon>Actinomycetota</taxon>
        <taxon>Actinomycetes</taxon>
        <taxon>Micrococcales</taxon>
        <taxon>Microbacteriaceae</taxon>
        <taxon>Cryobacterium</taxon>
    </lineage>
</organism>
<dbReference type="PRINTS" id="PR01438">
    <property type="entry name" value="UNVRSLSTRESS"/>
</dbReference>
<gene>
    <name evidence="3" type="ORF">SAMN05216282_101171</name>
</gene>
<dbReference type="Pfam" id="PF00582">
    <property type="entry name" value="Usp"/>
    <property type="match status" value="1"/>
</dbReference>
<dbReference type="InterPro" id="IPR006015">
    <property type="entry name" value="Universal_stress_UspA"/>
</dbReference>
<dbReference type="InterPro" id="IPR014729">
    <property type="entry name" value="Rossmann-like_a/b/a_fold"/>
</dbReference>
<sequence length="160" mass="17018">MSAEDTIDNSELVPAPRNSIVVGHDGSDYADDALGAALELADQLHVPVLVVRAWSIATAPRPSNWDFGYVSSFDEYSAAVHDELVRDARAAVKKYPAVSVSYRAVHAGPAQSLIDLSRDARLLVVGTRGRGGLAGMLLGSVSEQCVRHAACPVLVVRPRT</sequence>
<keyword evidence="4" id="KW-1185">Reference proteome</keyword>
<accession>A0A1G8XDE2</accession>
<feature type="domain" description="UspA" evidence="2">
    <location>
        <begin position="18"/>
        <end position="157"/>
    </location>
</feature>
<dbReference type="PANTHER" id="PTHR46268:SF6">
    <property type="entry name" value="UNIVERSAL STRESS PROTEIN UP12"/>
    <property type="match status" value="1"/>
</dbReference>
<evidence type="ECO:0000256" key="1">
    <source>
        <dbReference type="ARBA" id="ARBA00008791"/>
    </source>
</evidence>
<dbReference type="AlphaFoldDB" id="A0A1G8XDE2"/>
<evidence type="ECO:0000313" key="4">
    <source>
        <dbReference type="Proteomes" id="UP000198701"/>
    </source>
</evidence>
<dbReference type="RefSeq" id="WP_092321191.1">
    <property type="nucleotide sequence ID" value="NZ_FNFU01000001.1"/>
</dbReference>
<name>A0A1G8XDE2_9MICO</name>
<dbReference type="Gene3D" id="3.40.50.620">
    <property type="entry name" value="HUPs"/>
    <property type="match status" value="1"/>
</dbReference>
<dbReference type="CDD" id="cd00293">
    <property type="entry name" value="USP-like"/>
    <property type="match status" value="1"/>
</dbReference>
<protein>
    <submittedName>
        <fullName evidence="3">Nucleotide-binding universal stress protein, UspA family</fullName>
    </submittedName>
</protein>
<evidence type="ECO:0000259" key="2">
    <source>
        <dbReference type="Pfam" id="PF00582"/>
    </source>
</evidence>